<keyword evidence="2" id="KW-0808">Transferase</keyword>
<accession>A0A8J7LA44</accession>
<organism evidence="2 3">
    <name type="scientific">Amazonocrinis nigriterrae CENA67</name>
    <dbReference type="NCBI Taxonomy" id="2794033"/>
    <lineage>
        <taxon>Bacteria</taxon>
        <taxon>Bacillati</taxon>
        <taxon>Cyanobacteriota</taxon>
        <taxon>Cyanophyceae</taxon>
        <taxon>Nostocales</taxon>
        <taxon>Nostocaceae</taxon>
        <taxon>Amazonocrinis</taxon>
        <taxon>Amazonocrinis nigriterrae</taxon>
    </lineage>
</organism>
<evidence type="ECO:0000313" key="3">
    <source>
        <dbReference type="Proteomes" id="UP000632766"/>
    </source>
</evidence>
<keyword evidence="3" id="KW-1185">Reference proteome</keyword>
<gene>
    <name evidence="2" type="ORF">I8748_15980</name>
</gene>
<reference evidence="2 3" key="1">
    <citation type="journal article" date="2021" name="Int. J. Syst. Evol. Microbiol.">
        <title>Amazonocrinis nigriterrae gen. nov., sp. nov., Atlanticothrix silvestris gen. nov., sp. nov. and Dendronalium phyllosphericum gen. nov., sp. nov., nostocacean cyanobacteria from Brazilian environments.</title>
        <authorList>
            <person name="Alvarenga D.O."/>
            <person name="Andreote A.P.D."/>
            <person name="Branco L.H.Z."/>
            <person name="Delbaje E."/>
            <person name="Cruz R.B."/>
            <person name="Varani A.M."/>
            <person name="Fiore M.F."/>
        </authorList>
    </citation>
    <scope>NUCLEOTIDE SEQUENCE [LARGE SCALE GENOMIC DNA]</scope>
    <source>
        <strain evidence="2 3">CENA67</strain>
    </source>
</reference>
<dbReference type="Pfam" id="PF04230">
    <property type="entry name" value="PS_pyruv_trans"/>
    <property type="match status" value="1"/>
</dbReference>
<dbReference type="EMBL" id="JAECZC010000028">
    <property type="protein sequence ID" value="MBH8563671.1"/>
    <property type="molecule type" value="Genomic_DNA"/>
</dbReference>
<comment type="caution">
    <text evidence="2">The sequence shown here is derived from an EMBL/GenBank/DDBJ whole genome shotgun (WGS) entry which is preliminary data.</text>
</comment>
<name>A0A8J7LA44_9NOST</name>
<protein>
    <submittedName>
        <fullName evidence="2">Polysaccharide pyruvyl transferase family protein</fullName>
    </submittedName>
</protein>
<proteinExistence type="predicted"/>
<dbReference type="RefSeq" id="WP_198125540.1">
    <property type="nucleotide sequence ID" value="NZ_JAECZC010000028.1"/>
</dbReference>
<dbReference type="InterPro" id="IPR007345">
    <property type="entry name" value="Polysacch_pyruvyl_Trfase"/>
</dbReference>
<dbReference type="GO" id="GO:0016740">
    <property type="term" value="F:transferase activity"/>
    <property type="evidence" value="ECO:0007669"/>
    <property type="project" value="UniProtKB-KW"/>
</dbReference>
<evidence type="ECO:0000259" key="1">
    <source>
        <dbReference type="Pfam" id="PF04230"/>
    </source>
</evidence>
<dbReference type="AlphaFoldDB" id="A0A8J7LA44"/>
<feature type="domain" description="Polysaccharide pyruvyl transferase" evidence="1">
    <location>
        <begin position="37"/>
        <end position="300"/>
    </location>
</feature>
<dbReference type="Proteomes" id="UP000632766">
    <property type="component" value="Unassembled WGS sequence"/>
</dbReference>
<evidence type="ECO:0000313" key="2">
    <source>
        <dbReference type="EMBL" id="MBH8563671.1"/>
    </source>
</evidence>
<sequence length="326" mass="36573">MNQSTETTLLNPLLEELSKYRGKRIFFEPLHGNNGDKLIEMGSREMLHKLGANLVNQPQQADAIVVNGGAGMTDIWVHGFNTLRNYNCLYPQTPLIVLPSSFWFTETNFASLFSERVAPAFVYAREPYSLKTLKDLVFPGNVRLGIDHDMAFHLQDSLYIKNLQSQTAQKHILIVERNDPESVTGSYQPEQTISTTKSSYIPKFIKRPIRRYILTPLKHAALAKTLGEQGANTTFVQESLNQVLQDHPNLAGLPVFAADISNPDLCSFHTFSKLIAEAAVVVATRLHVGILAAMLDKPTYIQSGSYHKIRGIFEYSLVDKQNVRLV</sequence>